<dbReference type="FunFam" id="3.40.50.300:FF:000379">
    <property type="entry name" value="RNA helicase"/>
    <property type="match status" value="1"/>
</dbReference>
<feature type="domain" description="Helicase C-terminal" evidence="13">
    <location>
        <begin position="415"/>
        <end position="585"/>
    </location>
</feature>
<evidence type="ECO:0000256" key="1">
    <source>
        <dbReference type="ARBA" id="ARBA00022741"/>
    </source>
</evidence>
<dbReference type="Gene3D" id="3.40.50.300">
    <property type="entry name" value="P-loop containing nucleotide triphosphate hydrolases"/>
    <property type="match status" value="2"/>
</dbReference>
<dbReference type="InterPro" id="IPR000629">
    <property type="entry name" value="RNA-helicase_DEAD-box_CS"/>
</dbReference>
<keyword evidence="16" id="KW-1185">Reference proteome</keyword>
<dbReference type="CDD" id="cd18787">
    <property type="entry name" value="SF2_C_DEAD"/>
    <property type="match status" value="1"/>
</dbReference>
<dbReference type="Pfam" id="PF00271">
    <property type="entry name" value="Helicase_C"/>
    <property type="match status" value="1"/>
</dbReference>
<evidence type="ECO:0000256" key="8">
    <source>
        <dbReference type="PROSITE-ProRule" id="PRU00552"/>
    </source>
</evidence>
<dbReference type="EC" id="3.6.4.13" evidence="10"/>
<dbReference type="InterPro" id="IPR044773">
    <property type="entry name" value="DDX18/Has1_DEADc"/>
</dbReference>
<evidence type="ECO:0000313" key="15">
    <source>
        <dbReference type="EMBL" id="EFA82911.1"/>
    </source>
</evidence>
<evidence type="ECO:0000259" key="13">
    <source>
        <dbReference type="PROSITE" id="PS51194"/>
    </source>
</evidence>
<keyword evidence="5 10" id="KW-0694">RNA-binding</keyword>
<dbReference type="RefSeq" id="XP_020435028.1">
    <property type="nucleotide sequence ID" value="XM_020574614.1"/>
</dbReference>
<protein>
    <recommendedName>
        <fullName evidence="10">ATP-dependent RNA helicase</fullName>
        <ecNumber evidence="10">3.6.4.13</ecNumber>
    </recommendedName>
</protein>
<gene>
    <name evidence="15" type="primary">ddx18</name>
    <name evidence="15" type="ORF">PPL_03689</name>
</gene>
<evidence type="ECO:0000256" key="4">
    <source>
        <dbReference type="ARBA" id="ARBA00022840"/>
    </source>
</evidence>
<dbReference type="PANTHER" id="PTHR24031">
    <property type="entry name" value="RNA HELICASE"/>
    <property type="match status" value="1"/>
</dbReference>
<dbReference type="GO" id="GO:0016887">
    <property type="term" value="F:ATP hydrolysis activity"/>
    <property type="evidence" value="ECO:0007669"/>
    <property type="project" value="RHEA"/>
</dbReference>
<dbReference type="GO" id="GO:0003724">
    <property type="term" value="F:RNA helicase activity"/>
    <property type="evidence" value="ECO:0007669"/>
    <property type="project" value="UniProtKB-EC"/>
</dbReference>
<evidence type="ECO:0000256" key="6">
    <source>
        <dbReference type="ARBA" id="ARBA00024357"/>
    </source>
</evidence>
<evidence type="ECO:0000259" key="12">
    <source>
        <dbReference type="PROSITE" id="PS51192"/>
    </source>
</evidence>
<dbReference type="EMBL" id="ADBJ01000017">
    <property type="protein sequence ID" value="EFA82911.1"/>
    <property type="molecule type" value="Genomic_DNA"/>
</dbReference>
<feature type="compositionally biased region" description="Basic and acidic residues" evidence="11">
    <location>
        <begin position="148"/>
        <end position="160"/>
    </location>
</feature>
<dbReference type="AlphaFoldDB" id="D3B6E1"/>
<dbReference type="InterPro" id="IPR025313">
    <property type="entry name" value="SPB4-like_CTE"/>
</dbReference>
<feature type="region of interest" description="Disordered" evidence="11">
    <location>
        <begin position="1"/>
        <end position="160"/>
    </location>
</feature>
<dbReference type="GO" id="GO:0005524">
    <property type="term" value="F:ATP binding"/>
    <property type="evidence" value="ECO:0007669"/>
    <property type="project" value="UniProtKB-UniRule"/>
</dbReference>
<evidence type="ECO:0000313" key="16">
    <source>
        <dbReference type="Proteomes" id="UP000001396"/>
    </source>
</evidence>
<sequence length="698" mass="77672">MVIPKKSGGAAVTPAPETAVSNSSRNKNKKRTIDNEEKEQEQQSIIDSKPTEQPPQTKKKQKRNAQTDKVATEIKQLASVPTEQEKEDAKTVPTLEQVEKKTGKRSKKLPTPTKTTEETTTTTTTTTTTSTSGKSTKAAAAVTPSVATDDKDNVTSKKNNEWREDEWAAPDPNIKVPRAETVTAEELGIAGDSIEFNSLPIEEKTKKAIAEMKFTKMTPIQAKTIMPLLEGRDLLGAARTGSGKTLAFLIPAIEILVKANFKPRNGTGVIIISPTRELALQIYGVARELMLNHTQTHGLVIGGNNDKRAEIERLEKGVNLLVCTPGRLLDHLQNTRGFIVKNLKCLVIDEADRILEVGFEEDMHQIVKLLPKERQTMLFSATQTRKVDDIARVSFNKEPVYVGVDDDREVSTVEGLEQGYVVCPSEKRFLLLYTFLKKNLNKKVIVFLSSCNSVKYHAELLNFIGIPVLEFHGKQKQQKRTNTFYEFVNAEKGILICTDVAARGVDIPSVDWIIQFDPPDDPKEYIHRVGRTARGVGKKGRALLFLLPQELTFLKYLKLAKVPLNEYEFPQKKVSNVQDQLEKLVANNYYLHNSARDAYKSYIHSYASHSLKDTFNVNSLDLASVALAFGFQNPPKIVFNIAPSVKSEKKKSAFTGPKYSAANPYGSIVESTDFIFSNTIFLVGFIGDLMAPNKSQVK</sequence>
<dbReference type="PROSITE" id="PS00039">
    <property type="entry name" value="DEAD_ATP_HELICASE"/>
    <property type="match status" value="1"/>
</dbReference>
<keyword evidence="1 9" id="KW-0547">Nucleotide-binding</keyword>
<dbReference type="SUPFAM" id="SSF52540">
    <property type="entry name" value="P-loop containing nucleoside triphosphate hydrolases"/>
    <property type="match status" value="1"/>
</dbReference>
<name>D3B6E1_HETP5</name>
<dbReference type="GeneID" id="31359176"/>
<evidence type="ECO:0000256" key="3">
    <source>
        <dbReference type="ARBA" id="ARBA00022806"/>
    </source>
</evidence>
<evidence type="ECO:0000259" key="14">
    <source>
        <dbReference type="PROSITE" id="PS51195"/>
    </source>
</evidence>
<dbReference type="Pfam" id="PF13959">
    <property type="entry name" value="CTE_SPB4"/>
    <property type="match status" value="1"/>
</dbReference>
<comment type="catalytic activity">
    <reaction evidence="7 10">
        <text>ATP + H2O = ADP + phosphate + H(+)</text>
        <dbReference type="Rhea" id="RHEA:13065"/>
        <dbReference type="ChEBI" id="CHEBI:15377"/>
        <dbReference type="ChEBI" id="CHEBI:15378"/>
        <dbReference type="ChEBI" id="CHEBI:30616"/>
        <dbReference type="ChEBI" id="CHEBI:43474"/>
        <dbReference type="ChEBI" id="CHEBI:456216"/>
        <dbReference type="EC" id="3.6.4.13"/>
    </reaction>
</comment>
<comment type="function">
    <text evidence="10">RNA helicase.</text>
</comment>
<dbReference type="PROSITE" id="PS51192">
    <property type="entry name" value="HELICASE_ATP_BIND_1"/>
    <property type="match status" value="1"/>
</dbReference>
<comment type="domain">
    <text evidence="10">The Q motif is unique to and characteristic of the DEAD box family of RNA helicases and controls ATP binding and hydrolysis.</text>
</comment>
<comment type="similarity">
    <text evidence="6">Belongs to the DEAD box helicase family. DDX18/HAS1 subfamily.</text>
</comment>
<evidence type="ECO:0000256" key="10">
    <source>
        <dbReference type="RuleBase" id="RU365068"/>
    </source>
</evidence>
<feature type="short sequence motif" description="Q motif" evidence="8">
    <location>
        <begin position="194"/>
        <end position="222"/>
    </location>
</feature>
<dbReference type="SMART" id="SM00490">
    <property type="entry name" value="HELICc"/>
    <property type="match status" value="1"/>
</dbReference>
<dbReference type="GO" id="GO:0003723">
    <property type="term" value="F:RNA binding"/>
    <property type="evidence" value="ECO:0007669"/>
    <property type="project" value="UniProtKB-UniRule"/>
</dbReference>
<dbReference type="InterPro" id="IPR027417">
    <property type="entry name" value="P-loop_NTPase"/>
</dbReference>
<dbReference type="CDD" id="cd17942">
    <property type="entry name" value="DEADc_DDX18"/>
    <property type="match status" value="1"/>
</dbReference>
<dbReference type="FunCoup" id="D3B6E1">
    <property type="interactions" value="797"/>
</dbReference>
<dbReference type="InParanoid" id="D3B6E1"/>
<dbReference type="STRING" id="670386.D3B6E1"/>
<dbReference type="InterPro" id="IPR014014">
    <property type="entry name" value="RNA_helicase_DEAD_Q_motif"/>
</dbReference>
<feature type="domain" description="Helicase ATP-binding" evidence="12">
    <location>
        <begin position="225"/>
        <end position="401"/>
    </location>
</feature>
<accession>D3B6E1</accession>
<dbReference type="Proteomes" id="UP000001396">
    <property type="component" value="Unassembled WGS sequence"/>
</dbReference>
<evidence type="ECO:0000256" key="2">
    <source>
        <dbReference type="ARBA" id="ARBA00022801"/>
    </source>
</evidence>
<reference evidence="15 16" key="1">
    <citation type="journal article" date="2011" name="Genome Res.">
        <title>Phylogeny-wide analysis of social amoeba genomes highlights ancient origins for complex intercellular communication.</title>
        <authorList>
            <person name="Heidel A.J."/>
            <person name="Lawal H.M."/>
            <person name="Felder M."/>
            <person name="Schilde C."/>
            <person name="Helps N.R."/>
            <person name="Tunggal B."/>
            <person name="Rivero F."/>
            <person name="John U."/>
            <person name="Schleicher M."/>
            <person name="Eichinger L."/>
            <person name="Platzer M."/>
            <person name="Noegel A.A."/>
            <person name="Schaap P."/>
            <person name="Gloeckner G."/>
        </authorList>
    </citation>
    <scope>NUCLEOTIDE SEQUENCE [LARGE SCALE GENOMIC DNA]</scope>
    <source>
        <strain evidence="16">ATCC 26659 / Pp 5 / PN500</strain>
    </source>
</reference>
<keyword evidence="4 9" id="KW-0067">ATP-binding</keyword>
<feature type="compositionally biased region" description="Low complexity" evidence="11">
    <location>
        <begin position="109"/>
        <end position="137"/>
    </location>
</feature>
<evidence type="ECO:0000256" key="9">
    <source>
        <dbReference type="RuleBase" id="RU000492"/>
    </source>
</evidence>
<dbReference type="Pfam" id="PF00270">
    <property type="entry name" value="DEAD"/>
    <property type="match status" value="1"/>
</dbReference>
<organism evidence="15 16">
    <name type="scientific">Heterostelium pallidum (strain ATCC 26659 / Pp 5 / PN500)</name>
    <name type="common">Cellular slime mold</name>
    <name type="synonym">Polysphondylium pallidum</name>
    <dbReference type="NCBI Taxonomy" id="670386"/>
    <lineage>
        <taxon>Eukaryota</taxon>
        <taxon>Amoebozoa</taxon>
        <taxon>Evosea</taxon>
        <taxon>Eumycetozoa</taxon>
        <taxon>Dictyostelia</taxon>
        <taxon>Acytosteliales</taxon>
        <taxon>Acytosteliaceae</taxon>
        <taxon>Heterostelium</taxon>
    </lineage>
</organism>
<dbReference type="OMA" id="LMEFHSQ"/>
<evidence type="ECO:0000256" key="11">
    <source>
        <dbReference type="SAM" id="MobiDB-lite"/>
    </source>
</evidence>
<dbReference type="InterPro" id="IPR001650">
    <property type="entry name" value="Helicase_C-like"/>
</dbReference>
<dbReference type="InterPro" id="IPR011545">
    <property type="entry name" value="DEAD/DEAH_box_helicase_dom"/>
</dbReference>
<dbReference type="PROSITE" id="PS51195">
    <property type="entry name" value="Q_MOTIF"/>
    <property type="match status" value="1"/>
</dbReference>
<dbReference type="SMART" id="SM01178">
    <property type="entry name" value="DUF4217"/>
    <property type="match status" value="1"/>
</dbReference>
<feature type="domain" description="DEAD-box RNA helicase Q" evidence="14">
    <location>
        <begin position="194"/>
        <end position="222"/>
    </location>
</feature>
<dbReference type="SMART" id="SM00487">
    <property type="entry name" value="DEXDc"/>
    <property type="match status" value="1"/>
</dbReference>
<keyword evidence="3 9" id="KW-0347">Helicase</keyword>
<proteinExistence type="inferred from homology"/>
<evidence type="ECO:0000256" key="7">
    <source>
        <dbReference type="ARBA" id="ARBA00047984"/>
    </source>
</evidence>
<dbReference type="InterPro" id="IPR014001">
    <property type="entry name" value="Helicase_ATP-bd"/>
</dbReference>
<dbReference type="PROSITE" id="PS51194">
    <property type="entry name" value="HELICASE_CTER"/>
    <property type="match status" value="1"/>
</dbReference>
<keyword evidence="2 9" id="KW-0378">Hydrolase</keyword>
<evidence type="ECO:0000256" key="5">
    <source>
        <dbReference type="ARBA" id="ARBA00022884"/>
    </source>
</evidence>
<comment type="caution">
    <text evidence="15">The sequence shown here is derived from an EMBL/GenBank/DDBJ whole genome shotgun (WGS) entry which is preliminary data.</text>
</comment>